<evidence type="ECO:0008006" key="4">
    <source>
        <dbReference type="Google" id="ProtNLM"/>
    </source>
</evidence>
<evidence type="ECO:0000313" key="3">
    <source>
        <dbReference type="Proteomes" id="UP000706124"/>
    </source>
</evidence>
<name>A0A9P7MHJ9_9HYPO</name>
<feature type="compositionally biased region" description="Polar residues" evidence="1">
    <location>
        <begin position="292"/>
        <end position="302"/>
    </location>
</feature>
<dbReference type="PANTHER" id="PTHR35596:SF2">
    <property type="entry name" value="MICROBIAL-TYPE PARG CATALYTIC DOMAIN-CONTAINING PROTEIN"/>
    <property type="match status" value="1"/>
</dbReference>
<dbReference type="Proteomes" id="UP000706124">
    <property type="component" value="Unassembled WGS sequence"/>
</dbReference>
<organism evidence="2 3">
    <name type="scientific">Claviceps pazoutovae</name>
    <dbReference type="NCBI Taxonomy" id="1649127"/>
    <lineage>
        <taxon>Eukaryota</taxon>
        <taxon>Fungi</taxon>
        <taxon>Dikarya</taxon>
        <taxon>Ascomycota</taxon>
        <taxon>Pezizomycotina</taxon>
        <taxon>Sordariomycetes</taxon>
        <taxon>Hypocreomycetidae</taxon>
        <taxon>Hypocreales</taxon>
        <taxon>Clavicipitaceae</taxon>
        <taxon>Claviceps</taxon>
    </lineage>
</organism>
<gene>
    <name evidence="2" type="ORF">E4U60_004473</name>
</gene>
<reference evidence="2 3" key="1">
    <citation type="journal article" date="2020" name="bioRxiv">
        <title>Whole genome comparisons of ergot fungi reveals the divergence and evolution of species within the genus Claviceps are the result of varying mechanisms driving genome evolution and host range expansion.</title>
        <authorList>
            <person name="Wyka S.A."/>
            <person name="Mondo S.J."/>
            <person name="Liu M."/>
            <person name="Dettman J."/>
            <person name="Nalam V."/>
            <person name="Broders K.D."/>
        </authorList>
    </citation>
    <scope>NUCLEOTIDE SEQUENCE [LARGE SCALE GENOMIC DNA]</scope>
    <source>
        <strain evidence="2 3">CCC 1485</strain>
    </source>
</reference>
<comment type="caution">
    <text evidence="2">The sequence shown here is derived from an EMBL/GenBank/DDBJ whole genome shotgun (WGS) entry which is preliminary data.</text>
</comment>
<dbReference type="OrthoDB" id="4952421at2759"/>
<feature type="region of interest" description="Disordered" evidence="1">
    <location>
        <begin position="289"/>
        <end position="310"/>
    </location>
</feature>
<dbReference type="PANTHER" id="PTHR35596">
    <property type="entry name" value="DUF2263 DOMAIN-CONTAINING PROTEIN"/>
    <property type="match status" value="1"/>
</dbReference>
<protein>
    <recommendedName>
        <fullName evidence="4">Microbial-type PARG catalytic domain-containing protein</fullName>
    </recommendedName>
</protein>
<dbReference type="Gene3D" id="3.40.220.10">
    <property type="entry name" value="Leucine Aminopeptidase, subunit E, domain 1"/>
    <property type="match status" value="1"/>
</dbReference>
<proteinExistence type="predicted"/>
<keyword evidence="3" id="KW-1185">Reference proteome</keyword>
<dbReference type="EMBL" id="SRPO01000037">
    <property type="protein sequence ID" value="KAG5946192.1"/>
    <property type="molecule type" value="Genomic_DNA"/>
</dbReference>
<sequence length="342" mass="38303">MESLDTSRQVVAGIKNSIPPDYFLVPSYSIKHDNPTTDLVISRRTQNTQPPVFKIVHGDPVMVAISYAMADTASGANQAFSGGRVRIPFISAAYKHRPAGSHPNDSPSYEQNLCKRSNLRLTLTTLRPDGPFTRLYPISATSGIYSNKVVINLGPGEYHESHESPHHLPVVSVTPLRRPTVKGRGTIYSNEHEKNTMRETICGALRICLYHNYDRVVIGDFGLGSVYSNPPQALAEIWRDLLLFDPVLRGQFAYVVFAFEDPTQSTTQYHWDKLLRCKEYQRSRRLAAEGTCSASTRPTAEQSHSEVDEPRAPTDLAIFLSVFHPDEIERVLQMPSPIRVAR</sequence>
<evidence type="ECO:0000313" key="2">
    <source>
        <dbReference type="EMBL" id="KAG5946192.1"/>
    </source>
</evidence>
<evidence type="ECO:0000256" key="1">
    <source>
        <dbReference type="SAM" id="MobiDB-lite"/>
    </source>
</evidence>
<dbReference type="InterPro" id="IPR043472">
    <property type="entry name" value="Macro_dom-like"/>
</dbReference>
<dbReference type="AlphaFoldDB" id="A0A9P7MHJ9"/>
<accession>A0A9P7MHJ9</accession>